<reference evidence="2 3" key="1">
    <citation type="submission" date="2013-11" db="EMBL/GenBank/DDBJ databases">
        <title>The Genome Sequence of Phytophthora parasitica P10297.</title>
        <authorList>
            <consortium name="The Broad Institute Genomics Platform"/>
            <person name="Russ C."/>
            <person name="Tyler B."/>
            <person name="Panabieres F."/>
            <person name="Shan W."/>
            <person name="Tripathy S."/>
            <person name="Grunwald N."/>
            <person name="Machado M."/>
            <person name="Johnson C.S."/>
            <person name="Walker B."/>
            <person name="Young S.K."/>
            <person name="Zeng Q."/>
            <person name="Gargeya S."/>
            <person name="Fitzgerald M."/>
            <person name="Haas B."/>
            <person name="Abouelleil A."/>
            <person name="Allen A.W."/>
            <person name="Alvarado L."/>
            <person name="Arachchi H.M."/>
            <person name="Berlin A.M."/>
            <person name="Chapman S.B."/>
            <person name="Gainer-Dewar J."/>
            <person name="Goldberg J."/>
            <person name="Griggs A."/>
            <person name="Gujja S."/>
            <person name="Hansen M."/>
            <person name="Howarth C."/>
            <person name="Imamovic A."/>
            <person name="Ireland A."/>
            <person name="Larimer J."/>
            <person name="McCowan C."/>
            <person name="Murphy C."/>
            <person name="Pearson M."/>
            <person name="Poon T.W."/>
            <person name="Priest M."/>
            <person name="Roberts A."/>
            <person name="Saif S."/>
            <person name="Shea T."/>
            <person name="Sisk P."/>
            <person name="Sykes S."/>
            <person name="Wortman J."/>
            <person name="Nusbaum C."/>
            <person name="Birren B."/>
        </authorList>
    </citation>
    <scope>NUCLEOTIDE SEQUENCE [LARGE SCALE GENOMIC DNA]</scope>
    <source>
        <strain evidence="2 3">P10297</strain>
    </source>
</reference>
<dbReference type="GO" id="GO:0015074">
    <property type="term" value="P:DNA integration"/>
    <property type="evidence" value="ECO:0007669"/>
    <property type="project" value="InterPro"/>
</dbReference>
<dbReference type="OrthoDB" id="126923at2759"/>
<sequence>MMLKETLTLPSVRNFARKVASVIKRAEARGMDFTRFSTHSVRISGATALLNAGADKHAIKLLERWMSSAYDDYP</sequence>
<proteinExistence type="predicted"/>
<protein>
    <recommendedName>
        <fullName evidence="4">Tyr recombinase domain-containing protein</fullName>
    </recommendedName>
</protein>
<dbReference type="EMBL" id="ANIY01000750">
    <property type="protein sequence ID" value="ETP51692.1"/>
    <property type="molecule type" value="Genomic_DNA"/>
</dbReference>
<evidence type="ECO:0008006" key="4">
    <source>
        <dbReference type="Google" id="ProtNLM"/>
    </source>
</evidence>
<comment type="caution">
    <text evidence="2">The sequence shown here is derived from an EMBL/GenBank/DDBJ whole genome shotgun (WGS) entry which is preliminary data.</text>
</comment>
<organism evidence="2 3">
    <name type="scientific">Phytophthora nicotianae P10297</name>
    <dbReference type="NCBI Taxonomy" id="1317064"/>
    <lineage>
        <taxon>Eukaryota</taxon>
        <taxon>Sar</taxon>
        <taxon>Stramenopiles</taxon>
        <taxon>Oomycota</taxon>
        <taxon>Peronosporomycetes</taxon>
        <taxon>Peronosporales</taxon>
        <taxon>Peronosporaceae</taxon>
        <taxon>Phytophthora</taxon>
    </lineage>
</organism>
<dbReference type="InterPro" id="IPR011010">
    <property type="entry name" value="DNA_brk_join_enz"/>
</dbReference>
<dbReference type="SUPFAM" id="SSF56349">
    <property type="entry name" value="DNA breaking-rejoining enzymes"/>
    <property type="match status" value="1"/>
</dbReference>
<gene>
    <name evidence="2" type="ORF">F442_03231</name>
</gene>
<dbReference type="AlphaFoldDB" id="W2ZWJ8"/>
<keyword evidence="1" id="KW-0233">DNA recombination</keyword>
<dbReference type="Proteomes" id="UP000018948">
    <property type="component" value="Unassembled WGS sequence"/>
</dbReference>
<name>W2ZWJ8_PHYNI</name>
<dbReference type="InterPro" id="IPR013762">
    <property type="entry name" value="Integrase-like_cat_sf"/>
</dbReference>
<accession>W2ZWJ8</accession>
<dbReference type="GO" id="GO:0006310">
    <property type="term" value="P:DNA recombination"/>
    <property type="evidence" value="ECO:0007669"/>
    <property type="project" value="UniProtKB-KW"/>
</dbReference>
<evidence type="ECO:0000256" key="1">
    <source>
        <dbReference type="ARBA" id="ARBA00023172"/>
    </source>
</evidence>
<feature type="non-terminal residue" evidence="2">
    <location>
        <position position="74"/>
    </location>
</feature>
<dbReference type="Gene3D" id="1.10.443.10">
    <property type="entry name" value="Intergrase catalytic core"/>
    <property type="match status" value="1"/>
</dbReference>
<dbReference type="GO" id="GO:0003677">
    <property type="term" value="F:DNA binding"/>
    <property type="evidence" value="ECO:0007669"/>
    <property type="project" value="InterPro"/>
</dbReference>
<evidence type="ECO:0000313" key="3">
    <source>
        <dbReference type="Proteomes" id="UP000018948"/>
    </source>
</evidence>
<evidence type="ECO:0000313" key="2">
    <source>
        <dbReference type="EMBL" id="ETP51692.1"/>
    </source>
</evidence>